<dbReference type="InterPro" id="IPR022742">
    <property type="entry name" value="Hydrolase_4"/>
</dbReference>
<proteinExistence type="predicted"/>
<accession>Q08MU4</accession>
<evidence type="ECO:0000259" key="1">
    <source>
        <dbReference type="Pfam" id="PF12146"/>
    </source>
</evidence>
<dbReference type="AlphaFoldDB" id="Q08MU4"/>
<evidence type="ECO:0000313" key="3">
    <source>
        <dbReference type="Proteomes" id="UP000032702"/>
    </source>
</evidence>
<reference evidence="2 3" key="1">
    <citation type="submission" date="2006-04" db="EMBL/GenBank/DDBJ databases">
        <authorList>
            <person name="Nierman W.C."/>
        </authorList>
    </citation>
    <scope>NUCLEOTIDE SEQUENCE [LARGE SCALE GENOMIC DNA]</scope>
    <source>
        <strain evidence="2 3">DW4/3-1</strain>
    </source>
</reference>
<dbReference type="PANTHER" id="PTHR12277:SF79">
    <property type="entry name" value="XAA-PRO DIPEPTIDYL-PEPTIDASE-RELATED"/>
    <property type="match status" value="1"/>
</dbReference>
<name>Q08MU4_STIAD</name>
<sequence length="271" mass="29282">MKRMVLVGVAVLAGVYALLGGLVFFQQRRFLFPAPPGAREPVLPGATLLRLPGPEGSTVYAWHAPAPTGAPTVVHFHGNGEQLADAEWLAQAFQEAGLGFYAVEYPGYGLARGRESSEQGLYAAAEVALEHLHRELGVARERTVLQGQSLGSGVAVEMARRGRGARLALITPYTSIPDIGARLFPWLPVRLLARDVFDSASKAPGLTLPVLILHGSRDEVVPVDMGVRLGTLFPNATLRLLQGLHHNDVLSEPATREELMRFAAGDYPRER</sequence>
<keyword evidence="2" id="KW-0378">Hydrolase</keyword>
<feature type="domain" description="Serine aminopeptidase S33" evidence="1">
    <location>
        <begin position="72"/>
        <end position="178"/>
    </location>
</feature>
<protein>
    <submittedName>
        <fullName evidence="2">Hydrolase of the alpha/beta superfamily</fullName>
    </submittedName>
</protein>
<organism evidence="2 3">
    <name type="scientific">Stigmatella aurantiaca (strain DW4/3-1)</name>
    <dbReference type="NCBI Taxonomy" id="378806"/>
    <lineage>
        <taxon>Bacteria</taxon>
        <taxon>Pseudomonadati</taxon>
        <taxon>Myxococcota</taxon>
        <taxon>Myxococcia</taxon>
        <taxon>Myxococcales</taxon>
        <taxon>Cystobacterineae</taxon>
        <taxon>Archangiaceae</taxon>
        <taxon>Stigmatella</taxon>
    </lineage>
</organism>
<dbReference type="PANTHER" id="PTHR12277">
    <property type="entry name" value="ALPHA/BETA HYDROLASE DOMAIN-CONTAINING PROTEIN"/>
    <property type="match status" value="1"/>
</dbReference>
<dbReference type="Pfam" id="PF12146">
    <property type="entry name" value="Hydrolase_4"/>
    <property type="match status" value="1"/>
</dbReference>
<gene>
    <name evidence="2" type="ORF">STIAU_2837</name>
</gene>
<dbReference type="Gene3D" id="3.40.50.1820">
    <property type="entry name" value="alpha/beta hydrolase"/>
    <property type="match status" value="1"/>
</dbReference>
<comment type="caution">
    <text evidence="2">The sequence shown here is derived from an EMBL/GenBank/DDBJ whole genome shotgun (WGS) entry which is preliminary data.</text>
</comment>
<dbReference type="InterPro" id="IPR029058">
    <property type="entry name" value="AB_hydrolase_fold"/>
</dbReference>
<dbReference type="SUPFAM" id="SSF53474">
    <property type="entry name" value="alpha/beta-Hydrolases"/>
    <property type="match status" value="1"/>
</dbReference>
<dbReference type="EMBL" id="AAMD01000326">
    <property type="protein sequence ID" value="EAU61803.1"/>
    <property type="molecule type" value="Genomic_DNA"/>
</dbReference>
<dbReference type="Proteomes" id="UP000032702">
    <property type="component" value="Unassembled WGS sequence"/>
</dbReference>
<dbReference type="GO" id="GO:0016787">
    <property type="term" value="F:hydrolase activity"/>
    <property type="evidence" value="ECO:0007669"/>
    <property type="project" value="UniProtKB-KW"/>
</dbReference>
<evidence type="ECO:0000313" key="2">
    <source>
        <dbReference type="EMBL" id="EAU61803.1"/>
    </source>
</evidence>